<protein>
    <submittedName>
        <fullName evidence="1">Uncharacterized protein</fullName>
    </submittedName>
</protein>
<reference evidence="1 2" key="1">
    <citation type="submission" date="2019-08" db="EMBL/GenBank/DDBJ databases">
        <authorList>
            <person name="Peeters C."/>
        </authorList>
    </citation>
    <scope>NUCLEOTIDE SEQUENCE [LARGE SCALE GENOMIC DNA]</scope>
    <source>
        <strain evidence="1 2">LMG 31107</strain>
    </source>
</reference>
<dbReference type="EMBL" id="CABPRY010000006">
    <property type="protein sequence ID" value="VVE16878.1"/>
    <property type="molecule type" value="Genomic_DNA"/>
</dbReference>
<organism evidence="1 2">
    <name type="scientific">Pandoraea cepalis</name>
    <dbReference type="NCBI Taxonomy" id="2508294"/>
    <lineage>
        <taxon>Bacteria</taxon>
        <taxon>Pseudomonadati</taxon>
        <taxon>Pseudomonadota</taxon>
        <taxon>Betaproteobacteria</taxon>
        <taxon>Burkholderiales</taxon>
        <taxon>Burkholderiaceae</taxon>
        <taxon>Pandoraea</taxon>
    </lineage>
</organism>
<sequence length="138" mass="15331">MANWTGIARTNYVFPGNLEEIEKVAKRFDLRVISEDERIGFVADTDDGGWPSNTYDEDLEDDVEFDVTTMLMPHIKEGEVLVVMEAGSEKARYASGYAKAYIRNGDVCRMVSVSLNDIFAKAAAEFAVDVSVITNASY</sequence>
<evidence type="ECO:0000313" key="2">
    <source>
        <dbReference type="Proteomes" id="UP000396788"/>
    </source>
</evidence>
<evidence type="ECO:0000313" key="1">
    <source>
        <dbReference type="EMBL" id="VVE16878.1"/>
    </source>
</evidence>
<gene>
    <name evidence="1" type="ORF">PCE31107_02941</name>
</gene>
<accession>A0A5E4VWW1</accession>
<proteinExistence type="predicted"/>
<dbReference type="AlphaFoldDB" id="A0A5E4VWW1"/>
<name>A0A5E4VWW1_9BURK</name>
<dbReference type="RefSeq" id="WP_150609346.1">
    <property type="nucleotide sequence ID" value="NZ_CABPRY010000006.1"/>
</dbReference>
<dbReference type="Proteomes" id="UP000396788">
    <property type="component" value="Unassembled WGS sequence"/>
</dbReference>